<name>A0A256FFY9_9HYPH</name>
<proteinExistence type="predicted"/>
<accession>A0A256FFY9</accession>
<evidence type="ECO:0000313" key="1">
    <source>
        <dbReference type="EMBL" id="OYR13576.1"/>
    </source>
</evidence>
<sequence length="37" mass="4077">MLIFVLLTKSETKWLGGDVLISMLTACGHLDVQSNEI</sequence>
<comment type="caution">
    <text evidence="1">The sequence shown here is derived from an EMBL/GenBank/DDBJ whole genome shotgun (WGS) entry which is preliminary data.</text>
</comment>
<reference evidence="1 2" key="1">
    <citation type="submission" date="2017-07" db="EMBL/GenBank/DDBJ databases">
        <title>Phylogenetic study on the rhizospheric bacterium Ochrobactrum sp. A44.</title>
        <authorList>
            <person name="Krzyzanowska D.M."/>
            <person name="Ossowicki A."/>
            <person name="Rajewska M."/>
            <person name="Maciag T."/>
            <person name="Kaczynski Z."/>
            <person name="Czerwicka M."/>
            <person name="Jafra S."/>
        </authorList>
    </citation>
    <scope>NUCLEOTIDE SEQUENCE [LARGE SCALE GENOMIC DNA]</scope>
    <source>
        <strain evidence="1 2">OgA9a</strain>
    </source>
</reference>
<dbReference type="Proteomes" id="UP000216478">
    <property type="component" value="Unassembled WGS sequence"/>
</dbReference>
<protein>
    <submittedName>
        <fullName evidence="1">Uncharacterized protein</fullName>
    </submittedName>
</protein>
<organism evidence="1 2">
    <name type="scientific">Brucella grignonensis</name>
    <dbReference type="NCBI Taxonomy" id="94627"/>
    <lineage>
        <taxon>Bacteria</taxon>
        <taxon>Pseudomonadati</taxon>
        <taxon>Pseudomonadota</taxon>
        <taxon>Alphaproteobacteria</taxon>
        <taxon>Hyphomicrobiales</taxon>
        <taxon>Brucellaceae</taxon>
        <taxon>Brucella/Ochrobactrum group</taxon>
        <taxon>Brucella</taxon>
    </lineage>
</organism>
<evidence type="ECO:0000313" key="2">
    <source>
        <dbReference type="Proteomes" id="UP000216478"/>
    </source>
</evidence>
<keyword evidence="2" id="KW-1185">Reference proteome</keyword>
<gene>
    <name evidence="1" type="ORF">CEV33_0372</name>
</gene>
<dbReference type="AlphaFoldDB" id="A0A256FFY9"/>
<dbReference type="EMBL" id="NNRL01000157">
    <property type="protein sequence ID" value="OYR13576.1"/>
    <property type="molecule type" value="Genomic_DNA"/>
</dbReference>